<accession>A0A0L6V4R0</accession>
<name>A0A0L6V4R0_9BASI</name>
<evidence type="ECO:0000313" key="3">
    <source>
        <dbReference type="Proteomes" id="UP000037035"/>
    </source>
</evidence>
<keyword evidence="3" id="KW-1185">Reference proteome</keyword>
<sequence>MPSAAATAEACSCPLAYIRSTTASARRTGLGAARTEGALSVSAGTLSASGARVHLSADDGEGLMRVVRNWLRKSEESCWGQNSKPGWMWSLYRQGSCVSAVAAADGMEIIVKAFVRLSGLTFSFVSQNKKASTGGGESVDGRIRGGVWFWWLKRALEEDRADEGHFGGRCRGQDGPAERQGVRRLCSGGPEEQGGRRGGQIRAVLQGVEISGDSEVQELNGSGGVAGRGQVVDHNNIYHIEYRIIISSSQNKFKGENIFQGVKTSISPKAEHSQSLSGLQCAKSSNKGLFFSAVKPKSTRYTSGKDTQLPTETVFLSTYWGSHWELFFLFHCWMTTSQGPQGPRLGRRIILGFASAWRRWTNF</sequence>
<organism evidence="2 3">
    <name type="scientific">Puccinia sorghi</name>
    <dbReference type="NCBI Taxonomy" id="27349"/>
    <lineage>
        <taxon>Eukaryota</taxon>
        <taxon>Fungi</taxon>
        <taxon>Dikarya</taxon>
        <taxon>Basidiomycota</taxon>
        <taxon>Pucciniomycotina</taxon>
        <taxon>Pucciniomycetes</taxon>
        <taxon>Pucciniales</taxon>
        <taxon>Pucciniaceae</taxon>
        <taxon>Puccinia</taxon>
    </lineage>
</organism>
<dbReference type="Proteomes" id="UP000037035">
    <property type="component" value="Unassembled WGS sequence"/>
</dbReference>
<gene>
    <name evidence="2" type="ORF">VP01_2594g1</name>
</gene>
<feature type="region of interest" description="Disordered" evidence="1">
    <location>
        <begin position="167"/>
        <end position="198"/>
    </location>
</feature>
<reference evidence="2 3" key="1">
    <citation type="submission" date="2015-08" db="EMBL/GenBank/DDBJ databases">
        <title>Next Generation Sequencing and Analysis of the Genome of Puccinia sorghi L Schw, the Causal Agent of Maize Common Rust.</title>
        <authorList>
            <person name="Rochi L."/>
            <person name="Burguener G."/>
            <person name="Darino M."/>
            <person name="Turjanski A."/>
            <person name="Kreff E."/>
            <person name="Dieguez M.J."/>
            <person name="Sacco F."/>
        </authorList>
    </citation>
    <scope>NUCLEOTIDE SEQUENCE [LARGE SCALE GENOMIC DNA]</scope>
    <source>
        <strain evidence="2 3">RO10H11247</strain>
    </source>
</reference>
<dbReference type="EMBL" id="LAVV01007495">
    <property type="protein sequence ID" value="KNZ55748.1"/>
    <property type="molecule type" value="Genomic_DNA"/>
</dbReference>
<dbReference type="VEuPathDB" id="FungiDB:VP01_2594g1"/>
<comment type="caution">
    <text evidence="2">The sequence shown here is derived from an EMBL/GenBank/DDBJ whole genome shotgun (WGS) entry which is preliminary data.</text>
</comment>
<evidence type="ECO:0000313" key="2">
    <source>
        <dbReference type="EMBL" id="KNZ55748.1"/>
    </source>
</evidence>
<evidence type="ECO:0000256" key="1">
    <source>
        <dbReference type="SAM" id="MobiDB-lite"/>
    </source>
</evidence>
<dbReference type="AlphaFoldDB" id="A0A0L6V4R0"/>
<protein>
    <submittedName>
        <fullName evidence="2">Uncharacterized protein</fullName>
    </submittedName>
</protein>
<proteinExistence type="predicted"/>